<protein>
    <submittedName>
        <fullName evidence="1">Uncharacterized protein</fullName>
    </submittedName>
</protein>
<sequence length="22" mass="2448">MEGDGVPSTPDPGQSLHWKFYV</sequence>
<dbReference type="EMBL" id="JH793502">
    <property type="protein sequence ID" value="ELQ34865.1"/>
    <property type="molecule type" value="Genomic_DNA"/>
</dbReference>
<accession>A0AA97NR61</accession>
<gene>
    <name evidence="1" type="ORF">OOU_Y34scaffold00744g29</name>
</gene>
<organism evidence="1">
    <name type="scientific">Pyricularia oryzae (strain Y34)</name>
    <name type="common">Rice blast fungus</name>
    <name type="synonym">Magnaporthe oryzae</name>
    <dbReference type="NCBI Taxonomy" id="1143189"/>
    <lineage>
        <taxon>Eukaryota</taxon>
        <taxon>Fungi</taxon>
        <taxon>Dikarya</taxon>
        <taxon>Ascomycota</taxon>
        <taxon>Pezizomycotina</taxon>
        <taxon>Sordariomycetes</taxon>
        <taxon>Sordariomycetidae</taxon>
        <taxon>Magnaporthales</taxon>
        <taxon>Pyriculariaceae</taxon>
        <taxon>Pyricularia</taxon>
    </lineage>
</organism>
<dbReference type="AlphaFoldDB" id="A0AA97NR61"/>
<reference evidence="1" key="1">
    <citation type="journal article" date="2012" name="PLoS Genet.">
        <title>Comparative analysis of the genomes of two field isolates of the rice blast fungus Magnaporthe oryzae.</title>
        <authorList>
            <person name="Xue M."/>
            <person name="Yang J."/>
            <person name="Li Z."/>
            <person name="Hu S."/>
            <person name="Yao N."/>
            <person name="Dean R.A."/>
            <person name="Zhao W."/>
            <person name="Shen M."/>
            <person name="Zhang H."/>
            <person name="Li C."/>
            <person name="Liu L."/>
            <person name="Cao L."/>
            <person name="Xu X."/>
            <person name="Xing Y."/>
            <person name="Hsiang T."/>
            <person name="Zhang Z."/>
            <person name="Xu J.R."/>
            <person name="Peng Y.L."/>
        </authorList>
    </citation>
    <scope>NUCLEOTIDE SEQUENCE</scope>
    <source>
        <strain evidence="1">Y34</strain>
    </source>
</reference>
<name>A0AA97NR61_PYRO3</name>
<proteinExistence type="predicted"/>
<evidence type="ECO:0000313" key="1">
    <source>
        <dbReference type="EMBL" id="ELQ34865.1"/>
    </source>
</evidence>
<dbReference type="Proteomes" id="UP000011086">
    <property type="component" value="Unassembled WGS sequence"/>
</dbReference>